<keyword evidence="4" id="KW-1185">Reference proteome</keyword>
<dbReference type="InterPro" id="IPR006016">
    <property type="entry name" value="UspA"/>
</dbReference>
<gene>
    <name evidence="3" type="ORF">Pla52o_42900</name>
</gene>
<dbReference type="EMBL" id="SJPT01000008">
    <property type="protein sequence ID" value="TWU20415.1"/>
    <property type="molecule type" value="Genomic_DNA"/>
</dbReference>
<dbReference type="SUPFAM" id="SSF52402">
    <property type="entry name" value="Adenine nucleotide alpha hydrolases-like"/>
    <property type="match status" value="2"/>
</dbReference>
<evidence type="ECO:0000313" key="3">
    <source>
        <dbReference type="EMBL" id="TWU20415.1"/>
    </source>
</evidence>
<dbReference type="InterPro" id="IPR051688">
    <property type="entry name" value="USP_A"/>
</dbReference>
<accession>A0A5C6C8K5</accession>
<name>A0A5C6C8K5_9BACT</name>
<proteinExistence type="inferred from homology"/>
<comment type="similarity">
    <text evidence="1">Belongs to the universal stress protein A family.</text>
</comment>
<feature type="domain" description="UspA" evidence="2">
    <location>
        <begin position="2"/>
        <end position="138"/>
    </location>
</feature>
<evidence type="ECO:0000256" key="1">
    <source>
        <dbReference type="ARBA" id="ARBA00008791"/>
    </source>
</evidence>
<dbReference type="AlphaFoldDB" id="A0A5C6C8K5"/>
<dbReference type="OrthoDB" id="6368426at2"/>
<feature type="domain" description="UspA" evidence="2">
    <location>
        <begin position="153"/>
        <end position="296"/>
    </location>
</feature>
<reference evidence="3 4" key="1">
    <citation type="submission" date="2019-02" db="EMBL/GenBank/DDBJ databases">
        <title>Deep-cultivation of Planctomycetes and their phenomic and genomic characterization uncovers novel biology.</title>
        <authorList>
            <person name="Wiegand S."/>
            <person name="Jogler M."/>
            <person name="Boedeker C."/>
            <person name="Pinto D."/>
            <person name="Vollmers J."/>
            <person name="Rivas-Marin E."/>
            <person name="Kohn T."/>
            <person name="Peeters S.H."/>
            <person name="Heuer A."/>
            <person name="Rast P."/>
            <person name="Oberbeckmann S."/>
            <person name="Bunk B."/>
            <person name="Jeske O."/>
            <person name="Meyerdierks A."/>
            <person name="Storesund J.E."/>
            <person name="Kallscheuer N."/>
            <person name="Luecker S."/>
            <person name="Lage O.M."/>
            <person name="Pohl T."/>
            <person name="Merkel B.J."/>
            <person name="Hornburger P."/>
            <person name="Mueller R.-W."/>
            <person name="Bruemmer F."/>
            <person name="Labrenz M."/>
            <person name="Spormann A.M."/>
            <person name="Op Den Camp H."/>
            <person name="Overmann J."/>
            <person name="Amann R."/>
            <person name="Jetten M.S.M."/>
            <person name="Mascher T."/>
            <person name="Medema M.H."/>
            <person name="Devos D.P."/>
            <person name="Kaster A.-K."/>
            <person name="Ovreas L."/>
            <person name="Rohde M."/>
            <person name="Galperin M.Y."/>
            <person name="Jogler C."/>
        </authorList>
    </citation>
    <scope>NUCLEOTIDE SEQUENCE [LARGE SCALE GENOMIC DNA]</scope>
    <source>
        <strain evidence="3 4">Pla52o</strain>
    </source>
</reference>
<dbReference type="InterPro" id="IPR014729">
    <property type="entry name" value="Rossmann-like_a/b/a_fold"/>
</dbReference>
<dbReference type="Proteomes" id="UP000316304">
    <property type="component" value="Unassembled WGS sequence"/>
</dbReference>
<evidence type="ECO:0000259" key="2">
    <source>
        <dbReference type="Pfam" id="PF00582"/>
    </source>
</evidence>
<sequence>MTKVLFATDGSPQATSSLEFLRRLSLPRPIDVELVSNVFIPLNQGDLTDPLLRDFRIHQESAADQFLAAAETSLAGYADVTARRLLHGDIGHSIVEAAEQSDCDLIVMGATGHSGIGRMLLGSVSDYVATHAPCSVLIGRQPAHQISQEDPMKITIGYNDGAGSEQALDEFLKLRWDNAVQISLLGVVAIFQGFSPDLMPNIIEYRTDQRVAALRHLKQGRERLIAPPSQLSSDQIACDIVETDHVGNAVTEHLDAHQSDLVVIGDSHRSRISRMLLGSVSRFVLQHARCSVWIARDKTVANEA</sequence>
<dbReference type="PANTHER" id="PTHR43010:SF1">
    <property type="entry name" value="USPA DOMAIN-CONTAINING PROTEIN"/>
    <property type="match status" value="1"/>
</dbReference>
<protein>
    <submittedName>
        <fullName evidence="3">Universal stress protein</fullName>
    </submittedName>
</protein>
<dbReference type="Pfam" id="PF00582">
    <property type="entry name" value="Usp"/>
    <property type="match status" value="2"/>
</dbReference>
<dbReference type="CDD" id="cd00293">
    <property type="entry name" value="USP-like"/>
    <property type="match status" value="2"/>
</dbReference>
<dbReference type="Gene3D" id="3.40.50.620">
    <property type="entry name" value="HUPs"/>
    <property type="match status" value="2"/>
</dbReference>
<dbReference type="RefSeq" id="WP_146596367.1">
    <property type="nucleotide sequence ID" value="NZ_SJPT01000008.1"/>
</dbReference>
<dbReference type="InterPro" id="IPR006015">
    <property type="entry name" value="Universal_stress_UspA"/>
</dbReference>
<organism evidence="3 4">
    <name type="scientific">Novipirellula galeiformis</name>
    <dbReference type="NCBI Taxonomy" id="2528004"/>
    <lineage>
        <taxon>Bacteria</taxon>
        <taxon>Pseudomonadati</taxon>
        <taxon>Planctomycetota</taxon>
        <taxon>Planctomycetia</taxon>
        <taxon>Pirellulales</taxon>
        <taxon>Pirellulaceae</taxon>
        <taxon>Novipirellula</taxon>
    </lineage>
</organism>
<comment type="caution">
    <text evidence="3">The sequence shown here is derived from an EMBL/GenBank/DDBJ whole genome shotgun (WGS) entry which is preliminary data.</text>
</comment>
<evidence type="ECO:0000313" key="4">
    <source>
        <dbReference type="Proteomes" id="UP000316304"/>
    </source>
</evidence>
<dbReference type="PANTHER" id="PTHR43010">
    <property type="entry name" value="UNIVERSAL STRESS PROTEIN SLR1230"/>
    <property type="match status" value="1"/>
</dbReference>
<dbReference type="PRINTS" id="PR01438">
    <property type="entry name" value="UNVRSLSTRESS"/>
</dbReference>